<name>A0A8C2GCS8_CYPCA</name>
<dbReference type="InterPro" id="IPR045058">
    <property type="entry name" value="GIMA/IAN/Toc"/>
</dbReference>
<sequence>MSENRTMEDSTSGSNTRLSEIRILMIGGRELGAKEASGKSGKSSAGNIILGRNAFDISRRTARSVQATGDVDGRHLIVVDTPGWWWHYTIETTPQFDRLEIIKSPTLCLPGPHAILLVIPVYLTFPSIYRMTLEQQIKFLSNEVWKHIIVLFTSTEPCDESSLKNKVRKWPDLEQLLGRCHNRYHILNINNQSDSTQVIALLEKIEKLAAQNKGQCLKISQSISAWIQKEKTTNKRDKQRILTEGKQTTELKVDSRGKKVHWNYL</sequence>
<dbReference type="PROSITE" id="PS51720">
    <property type="entry name" value="G_AIG1"/>
    <property type="match status" value="1"/>
</dbReference>
<dbReference type="SUPFAM" id="SSF52540">
    <property type="entry name" value="P-loop containing nucleoside triphosphate hydrolases"/>
    <property type="match status" value="1"/>
</dbReference>
<evidence type="ECO:0000256" key="2">
    <source>
        <dbReference type="ARBA" id="ARBA00022741"/>
    </source>
</evidence>
<evidence type="ECO:0000259" key="4">
    <source>
        <dbReference type="PROSITE" id="PS51720"/>
    </source>
</evidence>
<feature type="domain" description="AIG1-type G" evidence="4">
    <location>
        <begin position="27"/>
        <end position="226"/>
    </location>
</feature>
<keyword evidence="2" id="KW-0547">Nucleotide-binding</keyword>
<dbReference type="Proteomes" id="UP000694701">
    <property type="component" value="Unplaced"/>
</dbReference>
<dbReference type="Ensembl" id="ENSCCRT00020075577.1">
    <property type="protein sequence ID" value="ENSCCRP00020068743.1"/>
    <property type="gene ID" value="ENSCCRG00020032219.1"/>
</dbReference>
<evidence type="ECO:0000256" key="1">
    <source>
        <dbReference type="ARBA" id="ARBA00008535"/>
    </source>
</evidence>
<evidence type="ECO:0000313" key="5">
    <source>
        <dbReference type="Ensembl" id="ENSCCRP00020068743.1"/>
    </source>
</evidence>
<dbReference type="PANTHER" id="PTHR10903:SF107">
    <property type="entry name" value="GTPASE IMAP FAMILY MEMBER 4-LIKE-RELATED"/>
    <property type="match status" value="1"/>
</dbReference>
<reference evidence="5" key="1">
    <citation type="submission" date="2025-08" db="UniProtKB">
        <authorList>
            <consortium name="Ensembl"/>
        </authorList>
    </citation>
    <scope>IDENTIFICATION</scope>
</reference>
<evidence type="ECO:0000256" key="3">
    <source>
        <dbReference type="ARBA" id="ARBA00023134"/>
    </source>
</evidence>
<dbReference type="InterPro" id="IPR027417">
    <property type="entry name" value="P-loop_NTPase"/>
</dbReference>
<protein>
    <recommendedName>
        <fullName evidence="4">AIG1-type G domain-containing protein</fullName>
    </recommendedName>
</protein>
<dbReference type="PANTHER" id="PTHR10903">
    <property type="entry name" value="GTPASE, IMAP FAMILY MEMBER-RELATED"/>
    <property type="match status" value="1"/>
</dbReference>
<comment type="similarity">
    <text evidence="1">Belongs to the TRAFAC class TrmE-Era-EngA-EngB-Septin-like GTPase superfamily. AIG1/Toc34/Toc159-like paraseptin GTPase family. IAN subfamily.</text>
</comment>
<dbReference type="GO" id="GO:0005525">
    <property type="term" value="F:GTP binding"/>
    <property type="evidence" value="ECO:0007669"/>
    <property type="project" value="UniProtKB-KW"/>
</dbReference>
<proteinExistence type="inferred from homology"/>
<keyword evidence="3" id="KW-0342">GTP-binding</keyword>
<evidence type="ECO:0000313" key="6">
    <source>
        <dbReference type="Proteomes" id="UP000694701"/>
    </source>
</evidence>
<dbReference type="Gene3D" id="3.40.50.300">
    <property type="entry name" value="P-loop containing nucleotide triphosphate hydrolases"/>
    <property type="match status" value="1"/>
</dbReference>
<dbReference type="InterPro" id="IPR006703">
    <property type="entry name" value="G_AIG1"/>
</dbReference>
<organism evidence="5 6">
    <name type="scientific">Cyprinus carpio</name>
    <name type="common">Common carp</name>
    <dbReference type="NCBI Taxonomy" id="7962"/>
    <lineage>
        <taxon>Eukaryota</taxon>
        <taxon>Metazoa</taxon>
        <taxon>Chordata</taxon>
        <taxon>Craniata</taxon>
        <taxon>Vertebrata</taxon>
        <taxon>Euteleostomi</taxon>
        <taxon>Actinopterygii</taxon>
        <taxon>Neopterygii</taxon>
        <taxon>Teleostei</taxon>
        <taxon>Ostariophysi</taxon>
        <taxon>Cypriniformes</taxon>
        <taxon>Cyprinidae</taxon>
        <taxon>Cyprininae</taxon>
        <taxon>Cyprinus</taxon>
    </lineage>
</organism>
<accession>A0A8C2GCS8</accession>
<dbReference type="AlphaFoldDB" id="A0A8C2GCS8"/>
<dbReference type="Pfam" id="PF04548">
    <property type="entry name" value="AIG1"/>
    <property type="match status" value="1"/>
</dbReference>